<dbReference type="PRINTS" id="PR00783">
    <property type="entry name" value="MINTRINSICP"/>
</dbReference>
<dbReference type="GO" id="GO:0005886">
    <property type="term" value="C:plasma membrane"/>
    <property type="evidence" value="ECO:0007669"/>
    <property type="project" value="TreeGrafter"/>
</dbReference>
<evidence type="ECO:0000256" key="3">
    <source>
        <dbReference type="ARBA" id="ARBA00022448"/>
    </source>
</evidence>
<sequence length="398" mass="42598">MPGDGNVPPSRDPRRSRLSWHIRKPTYGPKRLAVKNHFIAMCGEMVGTTLFMMFALGGTTVANMGETSVTGQTHPGQDGSTATIPNTSNLLYIAFSFGISLTVIAWCFYRVSGGLFNPAVTLGMLLVGALSPLRAALLVVSQILGGITGAAIIQALLPGTLNVRTTLADGVSIARGLFIEIFLTTFSANSLLLAAEKHRGNFIAPLPIGLSLFSSELVSVFWTGGSLNPARTFGPCVVLKDFTRYHWIYWLGPVLGATIAAGFYRFIKFLEYETVLGPEPSEECHHPVLQLSPSATPSAGNVPAGEGVDPSEGYMIEGTGFGDLLHSISSESRNSPSGQHRHPSLPAYDARFDKLENMLARLLEQGELSKIDHGTEAGHKGSLAATLVEHPPYGHEKV</sequence>
<protein>
    <submittedName>
        <fullName evidence="10">BY PROTMAP: gi|472588445|gb|EMS25917.1| water channel [Rhodosporidium toruloides NP11] gi|647396237|emb|CDR38261.1| RHTO0S03e07030g1_1 [Rhodosporidium toruloides]</fullName>
    </submittedName>
</protein>
<evidence type="ECO:0000256" key="4">
    <source>
        <dbReference type="ARBA" id="ARBA00022692"/>
    </source>
</evidence>
<gene>
    <name evidence="10" type="primary">FGENESH: predicted gene_1.578</name>
    <name evidence="10" type="ORF">BN2166_0005780</name>
</gene>
<comment type="subcellular location">
    <subcellularLocation>
        <location evidence="1">Membrane</location>
        <topology evidence="1">Multi-pass membrane protein</topology>
    </subcellularLocation>
</comment>
<name>A0A0K3C7V8_RHOTO</name>
<dbReference type="PANTHER" id="PTHR19139">
    <property type="entry name" value="AQUAPORIN TRANSPORTER"/>
    <property type="match status" value="1"/>
</dbReference>
<dbReference type="InterPro" id="IPR034294">
    <property type="entry name" value="Aquaporin_transptr"/>
</dbReference>
<accession>A0A0K3C7V8</accession>
<comment type="similarity">
    <text evidence="2 8">Belongs to the MIP/aquaporin (TC 1.A.8) family.</text>
</comment>
<reference evidence="10 11" key="1">
    <citation type="submission" date="2015-07" db="EMBL/GenBank/DDBJ databases">
        <authorList>
            <person name="Cajimat M.N.B."/>
            <person name="Milazzo M.L."/>
            <person name="Fulhorst C.F."/>
        </authorList>
    </citation>
    <scope>NUCLEOTIDE SEQUENCE [LARGE SCALE GENOMIC DNA]</scope>
    <source>
        <strain evidence="10">Single colony</strain>
    </source>
</reference>
<dbReference type="Gene3D" id="1.20.1080.10">
    <property type="entry name" value="Glycerol uptake facilitator protein"/>
    <property type="match status" value="1"/>
</dbReference>
<feature type="transmembrane region" description="Helical" evidence="9">
    <location>
        <begin position="247"/>
        <end position="267"/>
    </location>
</feature>
<dbReference type="STRING" id="5286.A0A0K3C7V8"/>
<dbReference type="Pfam" id="PF00230">
    <property type="entry name" value="MIP"/>
    <property type="match status" value="1"/>
</dbReference>
<dbReference type="Proteomes" id="UP000199069">
    <property type="component" value="Unassembled WGS sequence"/>
</dbReference>
<keyword evidence="6 9" id="KW-1133">Transmembrane helix</keyword>
<evidence type="ECO:0000256" key="5">
    <source>
        <dbReference type="ARBA" id="ARBA00022737"/>
    </source>
</evidence>
<dbReference type="AlphaFoldDB" id="A0A0K3C7V8"/>
<evidence type="ECO:0000313" key="10">
    <source>
        <dbReference type="EMBL" id="CTR04717.1"/>
    </source>
</evidence>
<evidence type="ECO:0000256" key="7">
    <source>
        <dbReference type="ARBA" id="ARBA00023136"/>
    </source>
</evidence>
<feature type="transmembrane region" description="Helical" evidence="9">
    <location>
        <begin position="90"/>
        <end position="112"/>
    </location>
</feature>
<keyword evidence="4 8" id="KW-0812">Transmembrane</keyword>
<dbReference type="GO" id="GO:0015250">
    <property type="term" value="F:water channel activity"/>
    <property type="evidence" value="ECO:0007669"/>
    <property type="project" value="TreeGrafter"/>
</dbReference>
<feature type="transmembrane region" description="Helical" evidence="9">
    <location>
        <begin position="177"/>
        <end position="195"/>
    </location>
</feature>
<dbReference type="PANTHER" id="PTHR19139:SF199">
    <property type="entry name" value="MIP17260P"/>
    <property type="match status" value="1"/>
</dbReference>
<feature type="transmembrane region" description="Helical" evidence="9">
    <location>
        <begin position="202"/>
        <end position="222"/>
    </location>
</feature>
<dbReference type="InterPro" id="IPR000425">
    <property type="entry name" value="MIP"/>
</dbReference>
<keyword evidence="11" id="KW-1185">Reference proteome</keyword>
<evidence type="ECO:0000256" key="9">
    <source>
        <dbReference type="SAM" id="Phobius"/>
    </source>
</evidence>
<evidence type="ECO:0000256" key="6">
    <source>
        <dbReference type="ARBA" id="ARBA00022989"/>
    </source>
</evidence>
<feature type="transmembrane region" description="Helical" evidence="9">
    <location>
        <begin position="38"/>
        <end position="56"/>
    </location>
</feature>
<keyword evidence="7 9" id="KW-0472">Membrane</keyword>
<dbReference type="OMA" id="EPSEECH"/>
<keyword evidence="5" id="KW-0677">Repeat</keyword>
<feature type="transmembrane region" description="Helical" evidence="9">
    <location>
        <begin position="133"/>
        <end position="157"/>
    </location>
</feature>
<dbReference type="InterPro" id="IPR023271">
    <property type="entry name" value="Aquaporin-like"/>
</dbReference>
<evidence type="ECO:0000256" key="8">
    <source>
        <dbReference type="RuleBase" id="RU000477"/>
    </source>
</evidence>
<dbReference type="FunFam" id="1.20.1080.10:FF:000014">
    <property type="entry name" value="Aquaporin 1"/>
    <property type="match status" value="1"/>
</dbReference>
<organism evidence="10 11">
    <name type="scientific">Rhodotorula toruloides</name>
    <name type="common">Yeast</name>
    <name type="synonym">Rhodosporidium toruloides</name>
    <dbReference type="NCBI Taxonomy" id="5286"/>
    <lineage>
        <taxon>Eukaryota</taxon>
        <taxon>Fungi</taxon>
        <taxon>Dikarya</taxon>
        <taxon>Basidiomycota</taxon>
        <taxon>Pucciniomycotina</taxon>
        <taxon>Microbotryomycetes</taxon>
        <taxon>Sporidiobolales</taxon>
        <taxon>Sporidiobolaceae</taxon>
        <taxon>Rhodotorula</taxon>
    </lineage>
</organism>
<evidence type="ECO:0000313" key="11">
    <source>
        <dbReference type="Proteomes" id="UP000199069"/>
    </source>
</evidence>
<keyword evidence="3 8" id="KW-0813">Transport</keyword>
<proteinExistence type="inferred from homology"/>
<dbReference type="EMBL" id="CWKI01000001">
    <property type="protein sequence ID" value="CTR04717.1"/>
    <property type="molecule type" value="Genomic_DNA"/>
</dbReference>
<evidence type="ECO:0000256" key="2">
    <source>
        <dbReference type="ARBA" id="ARBA00006175"/>
    </source>
</evidence>
<evidence type="ECO:0000256" key="1">
    <source>
        <dbReference type="ARBA" id="ARBA00004141"/>
    </source>
</evidence>
<dbReference type="SUPFAM" id="SSF81338">
    <property type="entry name" value="Aquaporin-like"/>
    <property type="match status" value="1"/>
</dbReference>